<feature type="signal peptide" evidence="1">
    <location>
        <begin position="1"/>
        <end position="22"/>
    </location>
</feature>
<name>A0A9W4D176_BLUGR</name>
<accession>A0A9W4D176</accession>
<protein>
    <submittedName>
        <fullName evidence="2">BgTH12-05034</fullName>
    </submittedName>
    <submittedName>
        <fullName evidence="3">BgTH12-05035</fullName>
    </submittedName>
</protein>
<evidence type="ECO:0000313" key="2">
    <source>
        <dbReference type="EMBL" id="CAD6502442.1"/>
    </source>
</evidence>
<keyword evidence="1" id="KW-0732">Signal</keyword>
<feature type="chain" id="PRO_5042786537" evidence="1">
    <location>
        <begin position="23"/>
        <end position="123"/>
    </location>
</feature>
<organism evidence="3 4">
    <name type="scientific">Blumeria graminis f. sp. triticale</name>
    <dbReference type="NCBI Taxonomy" id="1689686"/>
    <lineage>
        <taxon>Eukaryota</taxon>
        <taxon>Fungi</taxon>
        <taxon>Dikarya</taxon>
        <taxon>Ascomycota</taxon>
        <taxon>Pezizomycotina</taxon>
        <taxon>Leotiomycetes</taxon>
        <taxon>Erysiphales</taxon>
        <taxon>Erysiphaceae</taxon>
        <taxon>Blumeria</taxon>
    </lineage>
</organism>
<proteinExistence type="predicted"/>
<dbReference type="EMBL" id="CAJHIT010000006">
    <property type="protein sequence ID" value="CAD6502443.1"/>
    <property type="molecule type" value="Genomic_DNA"/>
</dbReference>
<comment type="caution">
    <text evidence="3">The sequence shown here is derived from an EMBL/GenBank/DDBJ whole genome shotgun (WGS) entry which is preliminary data.</text>
</comment>
<evidence type="ECO:0000313" key="4">
    <source>
        <dbReference type="Proteomes" id="UP000683417"/>
    </source>
</evidence>
<sequence>MKIFSLISSVAILSHLTPGIEAATSNYRCRHLVLGSVTIDSIIAHTFVNQKDKLQYDWQPNQKFATGAFDLDVKDVNGIVTVLIEVDMDVQKKVLDIRVLALDQVFPCKPTQERPNYNEPLPA</sequence>
<dbReference type="Proteomes" id="UP000683417">
    <property type="component" value="Unassembled WGS sequence"/>
</dbReference>
<evidence type="ECO:0000313" key="3">
    <source>
        <dbReference type="EMBL" id="CAD6502443.1"/>
    </source>
</evidence>
<reference evidence="3" key="1">
    <citation type="submission" date="2020-10" db="EMBL/GenBank/DDBJ databases">
        <authorList>
            <person name="Muller C M."/>
        </authorList>
    </citation>
    <scope>NUCLEOTIDE SEQUENCE</scope>
    <source>
        <strain evidence="3">THUN-12</strain>
    </source>
</reference>
<evidence type="ECO:0000256" key="1">
    <source>
        <dbReference type="SAM" id="SignalP"/>
    </source>
</evidence>
<gene>
    <name evidence="2" type="ORF">BGTH12_LOCUS3800</name>
    <name evidence="3" type="ORF">BGTH12_LOCUS3801</name>
</gene>
<dbReference type="AlphaFoldDB" id="A0A9W4D176"/>
<dbReference type="EMBL" id="CAJHIT010000006">
    <property type="protein sequence ID" value="CAD6502442.1"/>
    <property type="molecule type" value="Genomic_DNA"/>
</dbReference>